<dbReference type="Proteomes" id="UP000717585">
    <property type="component" value="Unassembled WGS sequence"/>
</dbReference>
<sequence>MAPLEAKQGSVSDSLSKKSYLTRLQHFSFAGVFALSIFSISICLGLIYPIVTIVLKSDAMGKRSDLVVGVFSALNSLAMMTGSVLGVRVMSRFGTFPTYFAAVMVDVVLIIALYFTIGHIFVWLLIYCLFGFISSIPWVVAEIWLNTIHNEKYRAMCIGLYTTLLGTGLALGPLLLSIFNPLHFPVYLICAICGSLNPVILTLVASTAPDSESSPISFRGVWSALKLCPLFPFVAVFFGGIHVIHDNLMIAYSLDMGLTQAVAGQLLSVMLIGNIIFQIPYSIILKVIGTRNMLFSVLLILIFSSALIMLGYYLLFLTTTHHFPSKGIQWYVAHEIIDHILHGAMVLYGAAVMGSYSLPVVWVGSGYPASMYGPATTLYLFCTQLGGVMIPFCLGFAMKILPQLLYICIIGGGMFMLALCAVYFIFSGGRLQIRFISDMDSDMESICTEDGEMETALLGISPEESLV</sequence>
<feature type="transmembrane region" description="Helical" evidence="1">
    <location>
        <begin position="340"/>
        <end position="364"/>
    </location>
</feature>
<dbReference type="Pfam" id="PF07690">
    <property type="entry name" value="MFS_1"/>
    <property type="match status" value="1"/>
</dbReference>
<dbReference type="InterPro" id="IPR011701">
    <property type="entry name" value="MFS"/>
</dbReference>
<feature type="transmembrane region" description="Helical" evidence="1">
    <location>
        <begin position="220"/>
        <end position="241"/>
    </location>
</feature>
<dbReference type="Gene3D" id="1.20.1250.20">
    <property type="entry name" value="MFS general substrate transporter like domains"/>
    <property type="match status" value="2"/>
</dbReference>
<gene>
    <name evidence="2" type="ORF">J8273_0866</name>
</gene>
<accession>A0A8J6AXN7</accession>
<name>A0A8J6AXN7_9EUKA</name>
<comment type="caution">
    <text evidence="2">The sequence shown here is derived from an EMBL/GenBank/DDBJ whole genome shotgun (WGS) entry which is preliminary data.</text>
</comment>
<organism evidence="2 3">
    <name type="scientific">Carpediemonas membranifera</name>
    <dbReference type="NCBI Taxonomy" id="201153"/>
    <lineage>
        <taxon>Eukaryota</taxon>
        <taxon>Metamonada</taxon>
        <taxon>Carpediemonas-like organisms</taxon>
        <taxon>Carpediemonas</taxon>
    </lineage>
</organism>
<dbReference type="GO" id="GO:0005886">
    <property type="term" value="C:plasma membrane"/>
    <property type="evidence" value="ECO:0007669"/>
    <property type="project" value="TreeGrafter"/>
</dbReference>
<dbReference type="InterPro" id="IPR036259">
    <property type="entry name" value="MFS_trans_sf"/>
</dbReference>
<keyword evidence="1" id="KW-0472">Membrane</keyword>
<keyword evidence="3" id="KW-1185">Reference proteome</keyword>
<feature type="transmembrane region" description="Helical" evidence="1">
    <location>
        <begin position="376"/>
        <end position="398"/>
    </location>
</feature>
<evidence type="ECO:0000313" key="2">
    <source>
        <dbReference type="EMBL" id="KAG9397381.1"/>
    </source>
</evidence>
<protein>
    <submittedName>
        <fullName evidence="2">Major facilitator superfamily</fullName>
    </submittedName>
</protein>
<dbReference type="SUPFAM" id="SSF103473">
    <property type="entry name" value="MFS general substrate transporter"/>
    <property type="match status" value="1"/>
</dbReference>
<dbReference type="AlphaFoldDB" id="A0A8J6AXN7"/>
<feature type="transmembrane region" description="Helical" evidence="1">
    <location>
        <begin position="185"/>
        <end position="208"/>
    </location>
</feature>
<feature type="transmembrane region" description="Helical" evidence="1">
    <location>
        <begin position="66"/>
        <end position="87"/>
    </location>
</feature>
<feature type="transmembrane region" description="Helical" evidence="1">
    <location>
        <begin position="261"/>
        <end position="281"/>
    </location>
</feature>
<feature type="transmembrane region" description="Helical" evidence="1">
    <location>
        <begin position="293"/>
        <end position="315"/>
    </location>
</feature>
<reference evidence="2" key="1">
    <citation type="submission" date="2021-05" db="EMBL/GenBank/DDBJ databases">
        <title>A free-living protist that lacks canonical eukaryotic 1 DNA replication and segregation systems.</title>
        <authorList>
            <person name="Salas-Leiva D.E."/>
            <person name="Tromer E.C."/>
            <person name="Curtis B.A."/>
            <person name="Jerlstrom-Hultqvist J."/>
            <person name="Kolisko M."/>
            <person name="Yi Z."/>
            <person name="Salas-Leiva J.S."/>
            <person name="Gallot-Lavallee L."/>
            <person name="Kops G.J.P.L."/>
            <person name="Archibald J.M."/>
            <person name="Simpson A.G.B."/>
            <person name="Roger A.J."/>
        </authorList>
    </citation>
    <scope>NUCLEOTIDE SEQUENCE</scope>
    <source>
        <strain evidence="2">BICM</strain>
    </source>
</reference>
<dbReference type="PANTHER" id="PTHR23521:SF2">
    <property type="entry name" value="TRANSPORTER MFS SUPERFAMILY"/>
    <property type="match status" value="1"/>
</dbReference>
<feature type="transmembrane region" description="Helical" evidence="1">
    <location>
        <begin position="157"/>
        <end position="179"/>
    </location>
</feature>
<evidence type="ECO:0000256" key="1">
    <source>
        <dbReference type="SAM" id="Phobius"/>
    </source>
</evidence>
<dbReference type="EMBL" id="JAHDYR010000002">
    <property type="protein sequence ID" value="KAG9397381.1"/>
    <property type="molecule type" value="Genomic_DNA"/>
</dbReference>
<keyword evidence="1" id="KW-1133">Transmembrane helix</keyword>
<keyword evidence="1" id="KW-0812">Transmembrane</keyword>
<proteinExistence type="predicted"/>
<feature type="transmembrane region" description="Helical" evidence="1">
    <location>
        <begin position="27"/>
        <end position="54"/>
    </location>
</feature>
<feature type="transmembrane region" description="Helical" evidence="1">
    <location>
        <begin position="123"/>
        <end position="145"/>
    </location>
</feature>
<evidence type="ECO:0000313" key="3">
    <source>
        <dbReference type="Proteomes" id="UP000717585"/>
    </source>
</evidence>
<feature type="transmembrane region" description="Helical" evidence="1">
    <location>
        <begin position="404"/>
        <end position="426"/>
    </location>
</feature>
<feature type="transmembrane region" description="Helical" evidence="1">
    <location>
        <begin position="99"/>
        <end position="117"/>
    </location>
</feature>
<dbReference type="PANTHER" id="PTHR23521">
    <property type="entry name" value="TRANSPORTER MFS SUPERFAMILY"/>
    <property type="match status" value="1"/>
</dbReference>
<dbReference type="GO" id="GO:0022857">
    <property type="term" value="F:transmembrane transporter activity"/>
    <property type="evidence" value="ECO:0007669"/>
    <property type="project" value="InterPro"/>
</dbReference>